<feature type="coiled-coil region" evidence="1">
    <location>
        <begin position="71"/>
        <end position="116"/>
    </location>
</feature>
<evidence type="ECO:0000256" key="1">
    <source>
        <dbReference type="SAM" id="Coils"/>
    </source>
</evidence>
<dbReference type="InterPro" id="IPR012312">
    <property type="entry name" value="Hemerythrin-like"/>
</dbReference>
<organism evidence="3 4">
    <name type="scientific">Pseudoduganella namucuonensis</name>
    <dbReference type="NCBI Taxonomy" id="1035707"/>
    <lineage>
        <taxon>Bacteria</taxon>
        <taxon>Pseudomonadati</taxon>
        <taxon>Pseudomonadota</taxon>
        <taxon>Betaproteobacteria</taxon>
        <taxon>Burkholderiales</taxon>
        <taxon>Oxalobacteraceae</taxon>
        <taxon>Telluria group</taxon>
        <taxon>Pseudoduganella</taxon>
    </lineage>
</organism>
<dbReference type="STRING" id="1035707.SAMN05216552_102883"/>
<gene>
    <name evidence="3" type="ORF">SAMN05216552_102883</name>
</gene>
<protein>
    <submittedName>
        <fullName evidence="3">Hemerythrin HHE cation binding domain-containing protein</fullName>
    </submittedName>
</protein>
<reference evidence="4" key="1">
    <citation type="submission" date="2016-10" db="EMBL/GenBank/DDBJ databases">
        <authorList>
            <person name="Varghese N."/>
            <person name="Submissions S."/>
        </authorList>
    </citation>
    <scope>NUCLEOTIDE SEQUENCE [LARGE SCALE GENOMIC DNA]</scope>
    <source>
        <strain evidence="4">CGMCC 1.11014</strain>
    </source>
</reference>
<name>A0A1I7LFT2_9BURK</name>
<sequence>MLTATYTLVALSVEQANIRVSLLTFQKYVQSTLVRQHGLTLSQLEFACESLNRLYQACHWRKIEMYLIPAIRQATQQADQLLDELGRLNDAALAVIRALQDQVATAQTRNDSCSEEVGRVIDSFCEAMLRRLDKEEKELFAVARSAIGGEAWFAIANQFLLHDAHVAETRRCRGALPAPVEKLMLVESDRDEVLDAEVLVPTLSALPVAVPEDELEMNIPVSELKFNRRQRPPSRAMME</sequence>
<dbReference type="Proteomes" id="UP000199391">
    <property type="component" value="Unassembled WGS sequence"/>
</dbReference>
<dbReference type="EMBL" id="FPBO01000028">
    <property type="protein sequence ID" value="SFV08513.1"/>
    <property type="molecule type" value="Genomic_DNA"/>
</dbReference>
<evidence type="ECO:0000313" key="4">
    <source>
        <dbReference type="Proteomes" id="UP000199391"/>
    </source>
</evidence>
<proteinExistence type="predicted"/>
<dbReference type="OrthoDB" id="8779993at2"/>
<keyword evidence="4" id="KW-1185">Reference proteome</keyword>
<evidence type="ECO:0000259" key="2">
    <source>
        <dbReference type="Pfam" id="PF01814"/>
    </source>
</evidence>
<accession>A0A1I7LFT2</accession>
<keyword evidence="1" id="KW-0175">Coiled coil</keyword>
<evidence type="ECO:0000313" key="3">
    <source>
        <dbReference type="EMBL" id="SFV08513.1"/>
    </source>
</evidence>
<dbReference type="Pfam" id="PF01814">
    <property type="entry name" value="Hemerythrin"/>
    <property type="match status" value="1"/>
</dbReference>
<feature type="domain" description="Hemerythrin-like" evidence="2">
    <location>
        <begin position="49"/>
        <end position="142"/>
    </location>
</feature>
<dbReference type="AlphaFoldDB" id="A0A1I7LFT2"/>
<dbReference type="Gene3D" id="1.20.120.520">
    <property type="entry name" value="nmb1532 protein domain like"/>
    <property type="match status" value="1"/>
</dbReference>